<dbReference type="SUPFAM" id="SSF50729">
    <property type="entry name" value="PH domain-like"/>
    <property type="match status" value="1"/>
</dbReference>
<feature type="compositionally biased region" description="Pro residues" evidence="2">
    <location>
        <begin position="263"/>
        <end position="282"/>
    </location>
</feature>
<evidence type="ECO:0000256" key="1">
    <source>
        <dbReference type="SAM" id="Coils"/>
    </source>
</evidence>
<feature type="region of interest" description="Disordered" evidence="2">
    <location>
        <begin position="167"/>
        <end position="565"/>
    </location>
</feature>
<dbReference type="PANTHER" id="PTHR15871">
    <property type="entry name" value="PH DOMAIN-CONTAINING PROTEIN"/>
    <property type="match status" value="1"/>
</dbReference>
<proteinExistence type="predicted"/>
<protein>
    <recommendedName>
        <fullName evidence="3">PH domain-containing protein</fullName>
    </recommendedName>
</protein>
<evidence type="ECO:0000313" key="5">
    <source>
        <dbReference type="Proteomes" id="UP001152622"/>
    </source>
</evidence>
<dbReference type="PANTHER" id="PTHR15871:SF2">
    <property type="entry name" value="PLECKSTRIN HOMOLOGY DOMAIN-CONTAINING FAMILY O MEMBER 2"/>
    <property type="match status" value="1"/>
</dbReference>
<gene>
    <name evidence="4" type="ORF">SKAU_G00349740</name>
</gene>
<keyword evidence="5" id="KW-1185">Reference proteome</keyword>
<feature type="compositionally biased region" description="Basic and acidic residues" evidence="2">
    <location>
        <begin position="494"/>
        <end position="505"/>
    </location>
</feature>
<organism evidence="4 5">
    <name type="scientific">Synaphobranchus kaupii</name>
    <name type="common">Kaup's arrowtooth eel</name>
    <dbReference type="NCBI Taxonomy" id="118154"/>
    <lineage>
        <taxon>Eukaryota</taxon>
        <taxon>Metazoa</taxon>
        <taxon>Chordata</taxon>
        <taxon>Craniata</taxon>
        <taxon>Vertebrata</taxon>
        <taxon>Euteleostomi</taxon>
        <taxon>Actinopterygii</taxon>
        <taxon>Neopterygii</taxon>
        <taxon>Teleostei</taxon>
        <taxon>Anguilliformes</taxon>
        <taxon>Synaphobranchidae</taxon>
        <taxon>Synaphobranchus</taxon>
    </lineage>
</organism>
<dbReference type="InterPro" id="IPR001849">
    <property type="entry name" value="PH_domain"/>
</dbReference>
<dbReference type="Gene3D" id="2.30.29.30">
    <property type="entry name" value="Pleckstrin-homology domain (PH domain)/Phosphotyrosine-binding domain (PTB)"/>
    <property type="match status" value="1"/>
</dbReference>
<dbReference type="OrthoDB" id="8860305at2759"/>
<dbReference type="GO" id="GO:0071888">
    <property type="term" value="P:macrophage apoptotic process"/>
    <property type="evidence" value="ECO:0007669"/>
    <property type="project" value="TreeGrafter"/>
</dbReference>
<feature type="compositionally biased region" description="Low complexity" evidence="2">
    <location>
        <begin position="202"/>
        <end position="217"/>
    </location>
</feature>
<accession>A0A9Q1EK91</accession>
<dbReference type="Proteomes" id="UP001152622">
    <property type="component" value="Chromosome 16"/>
</dbReference>
<dbReference type="SMART" id="SM00233">
    <property type="entry name" value="PH"/>
    <property type="match status" value="1"/>
</dbReference>
<dbReference type="PROSITE" id="PS50003">
    <property type="entry name" value="PH_DOMAIN"/>
    <property type="match status" value="1"/>
</dbReference>
<feature type="compositionally biased region" description="Polar residues" evidence="2">
    <location>
        <begin position="175"/>
        <end position="187"/>
    </location>
</feature>
<evidence type="ECO:0000259" key="3">
    <source>
        <dbReference type="PROSITE" id="PS50003"/>
    </source>
</evidence>
<feature type="compositionally biased region" description="Basic and acidic residues" evidence="2">
    <location>
        <begin position="548"/>
        <end position="565"/>
    </location>
</feature>
<feature type="coiled-coil region" evidence="1">
    <location>
        <begin position="626"/>
        <end position="653"/>
    </location>
</feature>
<feature type="domain" description="PH" evidence="3">
    <location>
        <begin position="17"/>
        <end position="120"/>
    </location>
</feature>
<reference evidence="4" key="1">
    <citation type="journal article" date="2023" name="Science">
        <title>Genome structures resolve the early diversification of teleost fishes.</title>
        <authorList>
            <person name="Parey E."/>
            <person name="Louis A."/>
            <person name="Montfort J."/>
            <person name="Bouchez O."/>
            <person name="Roques C."/>
            <person name="Iampietro C."/>
            <person name="Lluch J."/>
            <person name="Castinel A."/>
            <person name="Donnadieu C."/>
            <person name="Desvignes T."/>
            <person name="Floi Bucao C."/>
            <person name="Jouanno E."/>
            <person name="Wen M."/>
            <person name="Mejri S."/>
            <person name="Dirks R."/>
            <person name="Jansen H."/>
            <person name="Henkel C."/>
            <person name="Chen W.J."/>
            <person name="Zahm M."/>
            <person name="Cabau C."/>
            <person name="Klopp C."/>
            <person name="Thompson A.W."/>
            <person name="Robinson-Rechavi M."/>
            <person name="Braasch I."/>
            <person name="Lecointre G."/>
            <person name="Bobe J."/>
            <person name="Postlethwait J.H."/>
            <person name="Berthelot C."/>
            <person name="Roest Crollius H."/>
            <person name="Guiguen Y."/>
        </authorList>
    </citation>
    <scope>NUCLEOTIDE SEQUENCE</scope>
    <source>
        <strain evidence="4">WJC10195</strain>
    </source>
</reference>
<comment type="caution">
    <text evidence="4">The sequence shown here is derived from an EMBL/GenBank/DDBJ whole genome shotgun (WGS) entry which is preliminary data.</text>
</comment>
<evidence type="ECO:0000313" key="4">
    <source>
        <dbReference type="EMBL" id="KAJ8340341.1"/>
    </source>
</evidence>
<name>A0A9Q1EK91_SYNKA</name>
<dbReference type="Pfam" id="PF00169">
    <property type="entry name" value="PH"/>
    <property type="match status" value="1"/>
</dbReference>
<dbReference type="InterPro" id="IPR043448">
    <property type="entry name" value="PKHO1/2"/>
</dbReference>
<dbReference type="EMBL" id="JAINUF010000016">
    <property type="protein sequence ID" value="KAJ8340341.1"/>
    <property type="molecule type" value="Genomic_DNA"/>
</dbReference>
<evidence type="ECO:0000256" key="2">
    <source>
        <dbReference type="SAM" id="MobiDB-lite"/>
    </source>
</evidence>
<dbReference type="InterPro" id="IPR011993">
    <property type="entry name" value="PH-like_dom_sf"/>
</dbReference>
<sequence length="700" mass="76207">MEDGVKGDTAKPKEVKFLGKAGWVKKSTGKFLGLYKDRYVQVERTEIVVYESEDLKNCLERVDLENYDKCHELKGAFKKKNSLILVRAPKCGNKINDVKIQAQNTEDKEDWIKAFSDGINRAKNKIFDEVTVDESCSLEHVTRTRAKGNQGRRPPTRMHMKEVGILRRDLDAVDNTPNGTHQVNTEADASKAVKPPMPPSMPSESPQETPEEGPTPQKKVLKPPMPPSKENKSGTPGEEEALKEVVPTKASDSSEETDSTRITPPPSPAPPSRDPVHPPMPPSKDKKPAQTIEWEVPPPSCDSKDSQEESPEEMLSDGLAKNDSDELGSEADSTHPPQKKAFKAPEAKLGSTVPEEPDEASAEKEGSCPALTAPEKDEPDNCNVSLEGEGNPASAIASAADTQRPAAPVAKSTEPSPQPAKKNPGPPAPRKKKTHNRSEANQTCDLKEGSDEVATSAQSKGSRLPNDPMATVEPKNEMAAPSTADAADVTVFPDHAEQKRKREESSNSSQRPDDEPQGGDGKGASASVVGGGRERGQDAGSEAEAEPAEGHMSQRGEVVPGERGRVLMLQQVQTNRRMQPTLPALPLKPSKLKSASVGDLLSESMEQRGAWPVEEISRTSPGNDMIELRKKVALELEDTVELLEREMEGSVDEKGGQESLLPEELLTKAVEKLRKADQFLREAKSLKQADSLEKKRRLSW</sequence>
<dbReference type="AlphaFoldDB" id="A0A9Q1EK91"/>
<keyword evidence="1" id="KW-0175">Coiled coil</keyword>